<name>A0ABN0V5Q3_9ACTN</name>
<sequence>MCEAQVTALAQAVSRPGQVVPLQRALTSQMGTAFRRVAPRRSPGRTGQAASQARAGTAGSMGLVGRTAVEAHVATLQQIESRARSDSDSRSNPAPAPTQLPLQPSSRSNPAPAPAPAPAPTEWSPFSAP</sequence>
<evidence type="ECO:0000313" key="3">
    <source>
        <dbReference type="Proteomes" id="UP001500967"/>
    </source>
</evidence>
<accession>A0ABN0V5Q3</accession>
<feature type="region of interest" description="Disordered" evidence="1">
    <location>
        <begin position="78"/>
        <end position="129"/>
    </location>
</feature>
<dbReference type="Proteomes" id="UP001500967">
    <property type="component" value="Unassembled WGS sequence"/>
</dbReference>
<gene>
    <name evidence="2" type="ORF">GCM10009539_75080</name>
</gene>
<feature type="region of interest" description="Disordered" evidence="1">
    <location>
        <begin position="31"/>
        <end position="63"/>
    </location>
</feature>
<proteinExistence type="predicted"/>
<keyword evidence="3" id="KW-1185">Reference proteome</keyword>
<feature type="compositionally biased region" description="Low complexity" evidence="1">
    <location>
        <begin position="90"/>
        <end position="106"/>
    </location>
</feature>
<reference evidence="2 3" key="1">
    <citation type="journal article" date="2019" name="Int. J. Syst. Evol. Microbiol.">
        <title>The Global Catalogue of Microorganisms (GCM) 10K type strain sequencing project: providing services to taxonomists for standard genome sequencing and annotation.</title>
        <authorList>
            <consortium name="The Broad Institute Genomics Platform"/>
            <consortium name="The Broad Institute Genome Sequencing Center for Infectious Disease"/>
            <person name="Wu L."/>
            <person name="Ma J."/>
        </authorList>
    </citation>
    <scope>NUCLEOTIDE SEQUENCE [LARGE SCALE GENOMIC DNA]</scope>
    <source>
        <strain evidence="2 3">JCM 10425</strain>
    </source>
</reference>
<organism evidence="2 3">
    <name type="scientific">Cryptosporangium japonicum</name>
    <dbReference type="NCBI Taxonomy" id="80872"/>
    <lineage>
        <taxon>Bacteria</taxon>
        <taxon>Bacillati</taxon>
        <taxon>Actinomycetota</taxon>
        <taxon>Actinomycetes</taxon>
        <taxon>Cryptosporangiales</taxon>
        <taxon>Cryptosporangiaceae</taxon>
        <taxon>Cryptosporangium</taxon>
    </lineage>
</organism>
<evidence type="ECO:0000256" key="1">
    <source>
        <dbReference type="SAM" id="MobiDB-lite"/>
    </source>
</evidence>
<dbReference type="EMBL" id="BAAAGX010000033">
    <property type="protein sequence ID" value="GAA0276236.1"/>
    <property type="molecule type" value="Genomic_DNA"/>
</dbReference>
<protein>
    <submittedName>
        <fullName evidence="2">Uncharacterized protein</fullName>
    </submittedName>
</protein>
<evidence type="ECO:0000313" key="2">
    <source>
        <dbReference type="EMBL" id="GAA0276236.1"/>
    </source>
</evidence>
<comment type="caution">
    <text evidence="2">The sequence shown here is derived from an EMBL/GenBank/DDBJ whole genome shotgun (WGS) entry which is preliminary data.</text>
</comment>